<dbReference type="AlphaFoldDB" id="A0A7F8QRG8"/>
<dbReference type="InterPro" id="IPR032672">
    <property type="entry name" value="TmcA/NAT10/Kre33"/>
</dbReference>
<dbReference type="GO" id="GO:0005730">
    <property type="term" value="C:nucleolus"/>
    <property type="evidence" value="ECO:0007669"/>
    <property type="project" value="TreeGrafter"/>
</dbReference>
<dbReference type="GeneID" id="115940867"/>
<dbReference type="Pfam" id="PF13725">
    <property type="entry name" value="tRNA_bind_2"/>
    <property type="match status" value="1"/>
</dbReference>
<dbReference type="OrthoDB" id="10067491at2759"/>
<dbReference type="Proteomes" id="UP000245341">
    <property type="component" value="Unplaced"/>
</dbReference>
<dbReference type="KEGG" id="lww:115940867"/>
<dbReference type="GO" id="GO:0000049">
    <property type="term" value="F:tRNA binding"/>
    <property type="evidence" value="ECO:0007669"/>
    <property type="project" value="TreeGrafter"/>
</dbReference>
<accession>A0A7F8QRG8</accession>
<gene>
    <name evidence="4" type="primary">LOC115940867</name>
</gene>
<evidence type="ECO:0000313" key="3">
    <source>
        <dbReference type="Proteomes" id="UP000245341"/>
    </source>
</evidence>
<proteinExistence type="predicted"/>
<dbReference type="PANTHER" id="PTHR10925:SF5">
    <property type="entry name" value="RNA CYTIDINE ACETYLTRANSFERASE"/>
    <property type="match status" value="1"/>
</dbReference>
<feature type="region of interest" description="Disordered" evidence="1">
    <location>
        <begin position="236"/>
        <end position="279"/>
    </location>
</feature>
<sequence>MLKTLTDEEDADRGAWLPAFWKDFRRRFLALLSYQFSTFSPPLALNIIQNKNIGKPAQPALRREELEALFLSYDLKRLEMYSRNMVDYHLIMDLIPAISRMYFLHQLGDLSLSAAQSALLLGIGLQHKSVDQLEKEIELPAGQLMGLFNRIIRKVVKLFSEVQERAIEEQMAAVKDVVMEPTMKTLSDDLDEAAKEFQEKHKIEVGKLKNMDLSQYIIRGDDEEWNEVLNKAGQNASMVSLKSDKKRKLEAKQDPKQNKKLKKNRDVKNKKDLKLKRKK</sequence>
<organism evidence="3 4">
    <name type="scientific">Leptonychotes weddellii</name>
    <name type="common">Weddell seal</name>
    <name type="synonym">Otaria weddellii</name>
    <dbReference type="NCBI Taxonomy" id="9713"/>
    <lineage>
        <taxon>Eukaryota</taxon>
        <taxon>Metazoa</taxon>
        <taxon>Chordata</taxon>
        <taxon>Craniata</taxon>
        <taxon>Vertebrata</taxon>
        <taxon>Euteleostomi</taxon>
        <taxon>Mammalia</taxon>
        <taxon>Eutheria</taxon>
        <taxon>Laurasiatheria</taxon>
        <taxon>Carnivora</taxon>
        <taxon>Caniformia</taxon>
        <taxon>Pinnipedia</taxon>
        <taxon>Phocidae</taxon>
        <taxon>Monachinae</taxon>
        <taxon>Lobodontini</taxon>
        <taxon>Leptonychotes</taxon>
    </lineage>
</organism>
<name>A0A7F8QRG8_LEPWE</name>
<reference evidence="4" key="1">
    <citation type="submission" date="2025-08" db="UniProtKB">
        <authorList>
            <consortium name="RefSeq"/>
        </authorList>
    </citation>
    <scope>IDENTIFICATION</scope>
    <source>
        <tissue evidence="4">Liver</tissue>
    </source>
</reference>
<dbReference type="GO" id="GO:1990883">
    <property type="term" value="F:18S rRNA cytidine N-acetyltransferase activity"/>
    <property type="evidence" value="ECO:0007669"/>
    <property type="project" value="TreeGrafter"/>
</dbReference>
<protein>
    <submittedName>
        <fullName evidence="4">RNA cytidine acetyltransferase-like</fullName>
    </submittedName>
</protein>
<keyword evidence="3" id="KW-1185">Reference proteome</keyword>
<feature type="domain" description="Possible tRNA binding" evidence="2">
    <location>
        <begin position="16"/>
        <end position="228"/>
    </location>
</feature>
<dbReference type="GO" id="GO:1904812">
    <property type="term" value="P:rRNA acetylation involved in maturation of SSU-rRNA"/>
    <property type="evidence" value="ECO:0007669"/>
    <property type="project" value="TreeGrafter"/>
</dbReference>
<evidence type="ECO:0000313" key="4">
    <source>
        <dbReference type="RefSeq" id="XP_030883754.1"/>
    </source>
</evidence>
<evidence type="ECO:0000256" key="1">
    <source>
        <dbReference type="SAM" id="MobiDB-lite"/>
    </source>
</evidence>
<dbReference type="InterPro" id="IPR027992">
    <property type="entry name" value="tRNA_bind_dom"/>
</dbReference>
<dbReference type="PANTHER" id="PTHR10925">
    <property type="entry name" value="N-ACETYLTRANSFERASE 10"/>
    <property type="match status" value="1"/>
</dbReference>
<evidence type="ECO:0000259" key="2">
    <source>
        <dbReference type="Pfam" id="PF13725"/>
    </source>
</evidence>
<dbReference type="GO" id="GO:0030686">
    <property type="term" value="C:90S preribosome"/>
    <property type="evidence" value="ECO:0007669"/>
    <property type="project" value="TreeGrafter"/>
</dbReference>
<dbReference type="RefSeq" id="XP_030883754.1">
    <property type="nucleotide sequence ID" value="XM_031027894.1"/>
</dbReference>